<reference evidence="1" key="1">
    <citation type="journal article" date="2020" name="Nature">
        <title>Giant virus diversity and host interactions through global metagenomics.</title>
        <authorList>
            <person name="Schulz F."/>
            <person name="Roux S."/>
            <person name="Paez-Espino D."/>
            <person name="Jungbluth S."/>
            <person name="Walsh D.A."/>
            <person name="Denef V.J."/>
            <person name="McMahon K.D."/>
            <person name="Konstantinidis K.T."/>
            <person name="Eloe-Fadrosh E.A."/>
            <person name="Kyrpides N.C."/>
            <person name="Woyke T."/>
        </authorList>
    </citation>
    <scope>NUCLEOTIDE SEQUENCE</scope>
    <source>
        <strain evidence="1">GVMAG-M-3300009159-65</strain>
    </source>
</reference>
<accession>A0A6C0EVD8</accession>
<dbReference type="EMBL" id="MN738932">
    <property type="protein sequence ID" value="QHT32200.1"/>
    <property type="molecule type" value="Genomic_DNA"/>
</dbReference>
<protein>
    <submittedName>
        <fullName evidence="1">Uncharacterized protein</fullName>
    </submittedName>
</protein>
<organism evidence="1">
    <name type="scientific">viral metagenome</name>
    <dbReference type="NCBI Taxonomy" id="1070528"/>
    <lineage>
        <taxon>unclassified sequences</taxon>
        <taxon>metagenomes</taxon>
        <taxon>organismal metagenomes</taxon>
    </lineage>
</organism>
<name>A0A6C0EVD8_9ZZZZ</name>
<proteinExistence type="predicted"/>
<evidence type="ECO:0000313" key="1">
    <source>
        <dbReference type="EMBL" id="QHT32200.1"/>
    </source>
</evidence>
<dbReference type="AlphaFoldDB" id="A0A6C0EVD8"/>
<sequence length="83" mass="10303">MVKLNFAYINHNKLVIGKKYLYISQYYFFDKHIYCCRYYKNEYKCCTWFDLVSSKEKIQKAFERRTIIMLTKKHILNIKMLII</sequence>